<organism evidence="2 3">
    <name type="scientific">Funneliformis caledonium</name>
    <dbReference type="NCBI Taxonomy" id="1117310"/>
    <lineage>
        <taxon>Eukaryota</taxon>
        <taxon>Fungi</taxon>
        <taxon>Fungi incertae sedis</taxon>
        <taxon>Mucoromycota</taxon>
        <taxon>Glomeromycotina</taxon>
        <taxon>Glomeromycetes</taxon>
        <taxon>Glomerales</taxon>
        <taxon>Glomeraceae</taxon>
        <taxon>Funneliformis</taxon>
    </lineage>
</organism>
<sequence>MSESNEAQIRSSSVENENENYLDNQEKFRFIDEIRLHNDNNSVYPYQQDDNEIDRLHSQHYLLRMVWQNNFSVPIKQQLIEGGMHVLDIGTGSGIWILEMASEYPLTTFKGIDVNQLFPTDCSPKNSEFIQCDVLEGLPFEDETFDFVHVRFLIPAFTQDQWENVLLRETLRVCKIGGWVQFMEWDPRCINEGPKIKKFTDNIVEFTKSKHGNPMIAERLDDQLLSTKKFASVKHEHKYCPTGSWGGTLGKMGLNDFVQVTKAVSSPFSNFLNMSLQEYEKFVQDCVQEFEVSRTYTKTHRYYGQKISN</sequence>
<dbReference type="AlphaFoldDB" id="A0A9N9ATV8"/>
<accession>A0A9N9ATV8</accession>
<evidence type="ECO:0000313" key="2">
    <source>
        <dbReference type="EMBL" id="CAG8541419.1"/>
    </source>
</evidence>
<evidence type="ECO:0000259" key="1">
    <source>
        <dbReference type="Pfam" id="PF13649"/>
    </source>
</evidence>
<feature type="domain" description="Methyltransferase" evidence="1">
    <location>
        <begin position="86"/>
        <end position="178"/>
    </location>
</feature>
<dbReference type="OrthoDB" id="2013972at2759"/>
<reference evidence="2" key="1">
    <citation type="submission" date="2021-06" db="EMBL/GenBank/DDBJ databases">
        <authorList>
            <person name="Kallberg Y."/>
            <person name="Tangrot J."/>
            <person name="Rosling A."/>
        </authorList>
    </citation>
    <scope>NUCLEOTIDE SEQUENCE</scope>
    <source>
        <strain evidence="2">UK204</strain>
    </source>
</reference>
<gene>
    <name evidence="2" type="ORF">FCALED_LOCUS5659</name>
</gene>
<dbReference type="Proteomes" id="UP000789570">
    <property type="component" value="Unassembled WGS sequence"/>
</dbReference>
<dbReference type="InterPro" id="IPR029063">
    <property type="entry name" value="SAM-dependent_MTases_sf"/>
</dbReference>
<protein>
    <submittedName>
        <fullName evidence="2">11597_t:CDS:1</fullName>
    </submittedName>
</protein>
<dbReference type="EMBL" id="CAJVPQ010001255">
    <property type="protein sequence ID" value="CAG8541419.1"/>
    <property type="molecule type" value="Genomic_DNA"/>
</dbReference>
<keyword evidence="3" id="KW-1185">Reference proteome</keyword>
<dbReference type="InterPro" id="IPR041698">
    <property type="entry name" value="Methyltransf_25"/>
</dbReference>
<dbReference type="PANTHER" id="PTHR43591:SF50">
    <property type="entry name" value="METHYLTRANSFERASE DOMAIN-CONTAINING PROTEIN-RELATED"/>
    <property type="match status" value="1"/>
</dbReference>
<dbReference type="SUPFAM" id="SSF53335">
    <property type="entry name" value="S-adenosyl-L-methionine-dependent methyltransferases"/>
    <property type="match status" value="1"/>
</dbReference>
<proteinExistence type="predicted"/>
<dbReference type="CDD" id="cd02440">
    <property type="entry name" value="AdoMet_MTases"/>
    <property type="match status" value="1"/>
</dbReference>
<dbReference type="Gene3D" id="3.40.50.150">
    <property type="entry name" value="Vaccinia Virus protein VP39"/>
    <property type="match status" value="1"/>
</dbReference>
<comment type="caution">
    <text evidence="2">The sequence shown here is derived from an EMBL/GenBank/DDBJ whole genome shotgun (WGS) entry which is preliminary data.</text>
</comment>
<dbReference type="PANTHER" id="PTHR43591">
    <property type="entry name" value="METHYLTRANSFERASE"/>
    <property type="match status" value="1"/>
</dbReference>
<evidence type="ECO:0000313" key="3">
    <source>
        <dbReference type="Proteomes" id="UP000789570"/>
    </source>
</evidence>
<dbReference type="Pfam" id="PF13649">
    <property type="entry name" value="Methyltransf_25"/>
    <property type="match status" value="1"/>
</dbReference>
<name>A0A9N9ATV8_9GLOM</name>